<evidence type="ECO:0000256" key="5">
    <source>
        <dbReference type="ARBA" id="ARBA00022906"/>
    </source>
</evidence>
<dbReference type="SUPFAM" id="SSF160240">
    <property type="entry name" value="Cation efflux protein cytoplasmic domain-like"/>
    <property type="match status" value="1"/>
</dbReference>
<feature type="transmembrane region" description="Helical" evidence="10">
    <location>
        <begin position="146"/>
        <end position="169"/>
    </location>
</feature>
<feature type="region of interest" description="Disordered" evidence="9">
    <location>
        <begin position="1"/>
        <end position="58"/>
    </location>
</feature>
<feature type="transmembrane region" description="Helical" evidence="10">
    <location>
        <begin position="221"/>
        <end position="239"/>
    </location>
</feature>
<feature type="compositionally biased region" description="Basic and acidic residues" evidence="9">
    <location>
        <begin position="16"/>
        <end position="58"/>
    </location>
</feature>
<accession>A0A1B6VLT3</accession>
<dbReference type="Proteomes" id="UP000077786">
    <property type="component" value="Unassembled WGS sequence"/>
</dbReference>
<dbReference type="InterPro" id="IPR027470">
    <property type="entry name" value="Cation_efflux_CTD"/>
</dbReference>
<dbReference type="PATRIC" id="fig|38307.3.peg.907"/>
<keyword evidence="3" id="KW-0813">Transport</keyword>
<comment type="subcellular location">
    <subcellularLocation>
        <location evidence="1">Membrane</location>
        <topology evidence="1">Multi-pass membrane protein</topology>
    </subcellularLocation>
</comment>
<dbReference type="GO" id="GO:0005385">
    <property type="term" value="F:zinc ion transmembrane transporter activity"/>
    <property type="evidence" value="ECO:0007669"/>
    <property type="project" value="TreeGrafter"/>
</dbReference>
<dbReference type="NCBIfam" id="TIGR01297">
    <property type="entry name" value="CDF"/>
    <property type="match status" value="1"/>
</dbReference>
<dbReference type="Pfam" id="PF16916">
    <property type="entry name" value="ZT_dimer"/>
    <property type="match status" value="1"/>
</dbReference>
<evidence type="ECO:0000256" key="9">
    <source>
        <dbReference type="SAM" id="MobiDB-lite"/>
    </source>
</evidence>
<keyword evidence="5" id="KW-0862">Zinc</keyword>
<gene>
    <name evidence="13" type="ORF">A0123_00882</name>
</gene>
<evidence type="ECO:0000259" key="11">
    <source>
        <dbReference type="Pfam" id="PF01545"/>
    </source>
</evidence>
<feature type="transmembrane region" description="Helical" evidence="10">
    <location>
        <begin position="245"/>
        <end position="262"/>
    </location>
</feature>
<evidence type="ECO:0000313" key="14">
    <source>
        <dbReference type="Proteomes" id="UP000077786"/>
    </source>
</evidence>
<dbReference type="GO" id="GO:0005886">
    <property type="term" value="C:plasma membrane"/>
    <property type="evidence" value="ECO:0007669"/>
    <property type="project" value="TreeGrafter"/>
</dbReference>
<dbReference type="PANTHER" id="PTHR11562:SF17">
    <property type="entry name" value="RE54080P-RELATED"/>
    <property type="match status" value="1"/>
</dbReference>
<evidence type="ECO:0000256" key="8">
    <source>
        <dbReference type="ARBA" id="ARBA00023136"/>
    </source>
</evidence>
<dbReference type="PANTHER" id="PTHR11562">
    <property type="entry name" value="CATION EFFLUX PROTEIN/ ZINC TRANSPORTER"/>
    <property type="match status" value="1"/>
</dbReference>
<evidence type="ECO:0000259" key="12">
    <source>
        <dbReference type="Pfam" id="PF16916"/>
    </source>
</evidence>
<keyword evidence="6 10" id="KW-1133">Transmembrane helix</keyword>
<organism evidence="13 14">
    <name type="scientific">Gluconobacter cerinus</name>
    <dbReference type="NCBI Taxonomy" id="38307"/>
    <lineage>
        <taxon>Bacteria</taxon>
        <taxon>Pseudomonadati</taxon>
        <taxon>Pseudomonadota</taxon>
        <taxon>Alphaproteobacteria</taxon>
        <taxon>Acetobacterales</taxon>
        <taxon>Acetobacteraceae</taxon>
        <taxon>Gluconobacter</taxon>
    </lineage>
</organism>
<dbReference type="InterPro" id="IPR050681">
    <property type="entry name" value="CDF/SLC30A"/>
</dbReference>
<dbReference type="Pfam" id="PF01545">
    <property type="entry name" value="Cation_efflux"/>
    <property type="match status" value="1"/>
</dbReference>
<dbReference type="SUPFAM" id="SSF161111">
    <property type="entry name" value="Cation efflux protein transmembrane domain-like"/>
    <property type="match status" value="1"/>
</dbReference>
<dbReference type="InterPro" id="IPR002524">
    <property type="entry name" value="Cation_efflux"/>
</dbReference>
<feature type="domain" description="Cation efflux protein cytoplasmic" evidence="12">
    <location>
        <begin position="280"/>
        <end position="350"/>
    </location>
</feature>
<keyword evidence="8 10" id="KW-0472">Membrane</keyword>
<evidence type="ECO:0000256" key="4">
    <source>
        <dbReference type="ARBA" id="ARBA00022692"/>
    </source>
</evidence>
<dbReference type="EMBL" id="LUTU01000005">
    <property type="protein sequence ID" value="OAJ68179.1"/>
    <property type="molecule type" value="Genomic_DNA"/>
</dbReference>
<feature type="transmembrane region" description="Helical" evidence="10">
    <location>
        <begin position="78"/>
        <end position="99"/>
    </location>
</feature>
<sequence length="362" mass="38840">MLYDARPQPQICPDMTSDHSHTCAHGHDHTDHDHSHADGHDHASHDHQDHDHEGCDGHDHGFGFGRPHTHAPANFGRAFAIGIVLNTIYVVAEALWGVWAHSLSLLADAGHNLSDILGLGAAWLAESLARRAPTTRFTYGLRRSTILAAFVNATVLLLVTGGIIWESIVRLFANAPVEGSVVSWVALVGIAVNAFTALLFMKGASNDLNIRGAFMHMASDAMMAFAVVIAGLLITWTGFQIIDPIVSLIVSVSIIVATWSLLKGSVSLSLDGVPAGIVPADVQAALLAVPGVSGLHHLHIWPMSTTETALTVHLLRDDTAQQSPEQIITQATILLRDKFKISHPTFQIESPPASCDLQQVCC</sequence>
<keyword evidence="7" id="KW-0406">Ion transport</keyword>
<evidence type="ECO:0000256" key="6">
    <source>
        <dbReference type="ARBA" id="ARBA00022989"/>
    </source>
</evidence>
<reference evidence="13 14" key="1">
    <citation type="submission" date="2016-03" db="EMBL/GenBank/DDBJ databases">
        <title>Draft genome sequence of Gluconobacter cerinus strain CECT 9110.</title>
        <authorList>
            <person name="Sainz F."/>
            <person name="Mas A."/>
            <person name="Torija M.J."/>
        </authorList>
    </citation>
    <scope>NUCLEOTIDE SEQUENCE [LARGE SCALE GENOMIC DNA]</scope>
    <source>
        <strain evidence="13 14">CECT 9110</strain>
    </source>
</reference>
<dbReference type="InterPro" id="IPR058533">
    <property type="entry name" value="Cation_efflux_TM"/>
</dbReference>
<evidence type="ECO:0000313" key="13">
    <source>
        <dbReference type="EMBL" id="OAJ68179.1"/>
    </source>
</evidence>
<keyword evidence="4 10" id="KW-0812">Transmembrane</keyword>
<name>A0A1B6VLT3_9PROT</name>
<feature type="domain" description="Cation efflux protein transmembrane" evidence="11">
    <location>
        <begin position="81"/>
        <end position="267"/>
    </location>
</feature>
<evidence type="ECO:0000256" key="1">
    <source>
        <dbReference type="ARBA" id="ARBA00004141"/>
    </source>
</evidence>
<protein>
    <submittedName>
        <fullName evidence="13">Cobalt transporter</fullName>
    </submittedName>
</protein>
<evidence type="ECO:0000256" key="7">
    <source>
        <dbReference type="ARBA" id="ARBA00023065"/>
    </source>
</evidence>
<evidence type="ECO:0000256" key="10">
    <source>
        <dbReference type="SAM" id="Phobius"/>
    </source>
</evidence>
<evidence type="ECO:0000256" key="3">
    <source>
        <dbReference type="ARBA" id="ARBA00022448"/>
    </source>
</evidence>
<keyword evidence="5" id="KW-0864">Zinc transport</keyword>
<comment type="caution">
    <text evidence="13">The sequence shown here is derived from an EMBL/GenBank/DDBJ whole genome shotgun (WGS) entry which is preliminary data.</text>
</comment>
<proteinExistence type="inferred from homology"/>
<evidence type="ECO:0000256" key="2">
    <source>
        <dbReference type="ARBA" id="ARBA00008873"/>
    </source>
</evidence>
<dbReference type="AlphaFoldDB" id="A0A1B6VLT3"/>
<dbReference type="Gene3D" id="1.20.1510.10">
    <property type="entry name" value="Cation efflux protein transmembrane domain"/>
    <property type="match status" value="1"/>
</dbReference>
<dbReference type="InterPro" id="IPR027469">
    <property type="entry name" value="Cation_efflux_TMD_sf"/>
</dbReference>
<feature type="transmembrane region" description="Helical" evidence="10">
    <location>
        <begin position="181"/>
        <end position="200"/>
    </location>
</feature>
<comment type="similarity">
    <text evidence="2">Belongs to the cation diffusion facilitator (CDF) transporter (TC 2.A.4) family. SLC30A subfamily.</text>
</comment>
<dbReference type="InterPro" id="IPR036837">
    <property type="entry name" value="Cation_efflux_CTD_sf"/>
</dbReference>